<dbReference type="Proteomes" id="UP000199589">
    <property type="component" value="Unassembled WGS sequence"/>
</dbReference>
<dbReference type="EMBL" id="FOSJ01000021">
    <property type="protein sequence ID" value="SFK29890.1"/>
    <property type="molecule type" value="Genomic_DNA"/>
</dbReference>
<evidence type="ECO:0000313" key="3">
    <source>
        <dbReference type="Proteomes" id="UP000199589"/>
    </source>
</evidence>
<reference evidence="3" key="1">
    <citation type="submission" date="2016-10" db="EMBL/GenBank/DDBJ databases">
        <authorList>
            <person name="Varghese N."/>
            <person name="Submissions S."/>
        </authorList>
    </citation>
    <scope>NUCLEOTIDE SEQUENCE [LARGE SCALE GENOMIC DNA]</scope>
    <source>
        <strain evidence="3">DSM 16108</strain>
    </source>
</reference>
<sequence length="42" mass="4388">MKKKIALITLALMFAVQVSSTPAAYAGDYSTTGIWLIGTGPT</sequence>
<dbReference type="AlphaFoldDB" id="A0A1I3YDN6"/>
<evidence type="ECO:0000256" key="1">
    <source>
        <dbReference type="SAM" id="SignalP"/>
    </source>
</evidence>
<accession>A0A1I3YDN6</accession>
<protein>
    <submittedName>
        <fullName evidence="2">Uncharacterized protein</fullName>
    </submittedName>
</protein>
<feature type="signal peptide" evidence="1">
    <location>
        <begin position="1"/>
        <end position="26"/>
    </location>
</feature>
<keyword evidence="1" id="KW-0732">Signal</keyword>
<organism evidence="2 3">
    <name type="scientific">Marinilactibacillus piezotolerans</name>
    <dbReference type="NCBI Taxonomy" id="258723"/>
    <lineage>
        <taxon>Bacteria</taxon>
        <taxon>Bacillati</taxon>
        <taxon>Bacillota</taxon>
        <taxon>Bacilli</taxon>
        <taxon>Lactobacillales</taxon>
        <taxon>Carnobacteriaceae</taxon>
        <taxon>Marinilactibacillus</taxon>
    </lineage>
</organism>
<gene>
    <name evidence="2" type="ORF">SAMN04488569_102116</name>
</gene>
<proteinExistence type="predicted"/>
<name>A0A1I3YDN6_9LACT</name>
<evidence type="ECO:0000313" key="2">
    <source>
        <dbReference type="EMBL" id="SFK29890.1"/>
    </source>
</evidence>
<keyword evidence="3" id="KW-1185">Reference proteome</keyword>
<dbReference type="RefSeq" id="WP_281244385.1">
    <property type="nucleotide sequence ID" value="NZ_FOSJ01000021.1"/>
</dbReference>
<feature type="chain" id="PRO_5011767767" evidence="1">
    <location>
        <begin position="27"/>
        <end position="42"/>
    </location>
</feature>